<keyword evidence="3" id="KW-1185">Reference proteome</keyword>
<dbReference type="Proteomes" id="UP000295518">
    <property type="component" value="Unassembled WGS sequence"/>
</dbReference>
<keyword evidence="1" id="KW-0472">Membrane</keyword>
<gene>
    <name evidence="2" type="ORF">EI74_0286</name>
</gene>
<evidence type="ECO:0000313" key="2">
    <source>
        <dbReference type="EMBL" id="TDO20458.1"/>
    </source>
</evidence>
<comment type="caution">
    <text evidence="2">The sequence shown here is derived from an EMBL/GenBank/DDBJ whole genome shotgun (WGS) entry which is preliminary data.</text>
</comment>
<proteinExistence type="predicted"/>
<dbReference type="AlphaFoldDB" id="A0A4R6IFI8"/>
<keyword evidence="1" id="KW-1133">Transmembrane helix</keyword>
<name>A0A4R6IFI8_9MOLU</name>
<accession>A0A4R6IFI8</accession>
<evidence type="ECO:0000256" key="1">
    <source>
        <dbReference type="SAM" id="Phobius"/>
    </source>
</evidence>
<keyword evidence="1" id="KW-0812">Transmembrane</keyword>
<feature type="transmembrane region" description="Helical" evidence="1">
    <location>
        <begin position="7"/>
        <end position="33"/>
    </location>
</feature>
<reference evidence="2 3" key="1">
    <citation type="submission" date="2019-03" db="EMBL/GenBank/DDBJ databases">
        <title>Genomic Encyclopedia of Archaeal and Bacterial Type Strains, Phase II (KMG-II): from individual species to whole genera.</title>
        <authorList>
            <person name="Goeker M."/>
        </authorList>
    </citation>
    <scope>NUCLEOTIDE SEQUENCE [LARGE SCALE GENOMIC DNA]</scope>
    <source>
        <strain evidence="2 3">ATCC 700618</strain>
    </source>
</reference>
<sequence>MKKKTKWWIIGGVLGSISIIGPVLGVGISYALYIQDFNKIVDVENFEFLDSQENISIDESKELNLLSEINKIYGPNFETPDSSVFVNEFIVSNLNEKFWYEQLLNLSSNLEKNENLIIDLKKILNSDSFHLSKKIFNVHSFYFLINLYLIYSLDIKKNRNLTDELVVENLVPLVDEFFNNFKKLNLFNIHILKQYLLMFQIVEMSGLKNELISEIKIKIKNSISSYLNYSELVENQLEHWKLTDLYPFIFKNEDINLNEKFVEEFDNYIMETNPLKIYLHNEESWKIIERLKTYSIIPNDYIKRKSINFLKQLDKKQYNHDWSYIDLMNAKRLGIELKISENNNAIVPDININNFKFGKYVFLNEYLKLLEWNFRTGVIDAVNVSEWKLKTEILLSEFTKSIEFTNLSKKYYQSQQKELLIDKSSVNFWQLLGFDLKTVLFFFRKFKTALNIFYEPENKENLNNMIAFSFWSWHSSELNYIKNGKKSFRIKNGFLKEWKTEDDIKSNDLLVTNEYKHYLPEYVWNLKQLIGKISLDANVQLQTFKSYVNELIEIKKLITLQELYLWIKALNISAINWNNENEYLKNNVFGKVVKPISDGNIIIDENVINLNDTYYLRLIQKYLS</sequence>
<evidence type="ECO:0000313" key="3">
    <source>
        <dbReference type="Proteomes" id="UP000295518"/>
    </source>
</evidence>
<organism evidence="2 3">
    <name type="scientific">Mycoplasma testudineum</name>
    <dbReference type="NCBI Taxonomy" id="244584"/>
    <lineage>
        <taxon>Bacteria</taxon>
        <taxon>Bacillati</taxon>
        <taxon>Mycoplasmatota</taxon>
        <taxon>Mollicutes</taxon>
        <taxon>Mycoplasmataceae</taxon>
        <taxon>Mycoplasma</taxon>
    </lineage>
</organism>
<dbReference type="EMBL" id="SNWN01000010">
    <property type="protein sequence ID" value="TDO20458.1"/>
    <property type="molecule type" value="Genomic_DNA"/>
</dbReference>
<dbReference type="RefSeq" id="WP_094254459.1">
    <property type="nucleotide sequence ID" value="NZ_NNCE01000002.1"/>
</dbReference>
<protein>
    <submittedName>
        <fullName evidence="2">Uncharacterized protein</fullName>
    </submittedName>
</protein>